<evidence type="ECO:0000256" key="7">
    <source>
        <dbReference type="ARBA" id="ARBA00022679"/>
    </source>
</evidence>
<dbReference type="Gene3D" id="3.40.50.2000">
    <property type="entry name" value="Glycogen Phosphorylase B"/>
    <property type="match status" value="2"/>
</dbReference>
<accession>A0A1F5R4C5</accession>
<dbReference type="GO" id="GO:0008915">
    <property type="term" value="F:lipid-A-disaccharide synthase activity"/>
    <property type="evidence" value="ECO:0007669"/>
    <property type="project" value="UniProtKB-UniRule"/>
</dbReference>
<keyword evidence="6 10" id="KW-0328">Glycosyltransferase</keyword>
<keyword evidence="5 10" id="KW-0441">Lipid A biosynthesis</keyword>
<dbReference type="Proteomes" id="UP000177230">
    <property type="component" value="Unassembled WGS sequence"/>
</dbReference>
<evidence type="ECO:0000256" key="4">
    <source>
        <dbReference type="ARBA" id="ARBA00022516"/>
    </source>
</evidence>
<dbReference type="EC" id="2.4.1.182" evidence="2 10"/>
<evidence type="ECO:0000256" key="6">
    <source>
        <dbReference type="ARBA" id="ARBA00022676"/>
    </source>
</evidence>
<dbReference type="PANTHER" id="PTHR30372">
    <property type="entry name" value="LIPID-A-DISACCHARIDE SYNTHASE"/>
    <property type="match status" value="1"/>
</dbReference>
<dbReference type="NCBIfam" id="TIGR00215">
    <property type="entry name" value="lpxB"/>
    <property type="match status" value="1"/>
</dbReference>
<dbReference type="EMBL" id="MFFM01000042">
    <property type="protein sequence ID" value="OGF09322.1"/>
    <property type="molecule type" value="Genomic_DNA"/>
</dbReference>
<dbReference type="UniPathway" id="UPA00973"/>
<evidence type="ECO:0000256" key="8">
    <source>
        <dbReference type="ARBA" id="ARBA00023098"/>
    </source>
</evidence>
<dbReference type="GO" id="GO:0005543">
    <property type="term" value="F:phospholipid binding"/>
    <property type="evidence" value="ECO:0007669"/>
    <property type="project" value="TreeGrafter"/>
</dbReference>
<keyword evidence="8 10" id="KW-0443">Lipid metabolism</keyword>
<keyword evidence="4 10" id="KW-0444">Lipid biosynthesis</keyword>
<evidence type="ECO:0000256" key="3">
    <source>
        <dbReference type="ARBA" id="ARBA00020902"/>
    </source>
</evidence>
<dbReference type="HAMAP" id="MF_00392">
    <property type="entry name" value="LpxB"/>
    <property type="match status" value="1"/>
</dbReference>
<dbReference type="GO" id="GO:0016020">
    <property type="term" value="C:membrane"/>
    <property type="evidence" value="ECO:0007669"/>
    <property type="project" value="GOC"/>
</dbReference>
<reference evidence="11 12" key="1">
    <citation type="journal article" date="2016" name="Nat. Commun.">
        <title>Thousands of microbial genomes shed light on interconnected biogeochemical processes in an aquifer system.</title>
        <authorList>
            <person name="Anantharaman K."/>
            <person name="Brown C.T."/>
            <person name="Hug L.A."/>
            <person name="Sharon I."/>
            <person name="Castelle C.J."/>
            <person name="Probst A.J."/>
            <person name="Thomas B.C."/>
            <person name="Singh A."/>
            <person name="Wilkins M.J."/>
            <person name="Karaoz U."/>
            <person name="Brodie E.L."/>
            <person name="Williams K.H."/>
            <person name="Hubbard S.S."/>
            <person name="Banfield J.F."/>
        </authorList>
    </citation>
    <scope>NUCLEOTIDE SEQUENCE [LARGE SCALE GENOMIC DNA]</scope>
</reference>
<dbReference type="SUPFAM" id="SSF53756">
    <property type="entry name" value="UDP-Glycosyltransferase/glycogen phosphorylase"/>
    <property type="match status" value="1"/>
</dbReference>
<evidence type="ECO:0000256" key="1">
    <source>
        <dbReference type="ARBA" id="ARBA00002056"/>
    </source>
</evidence>
<organism evidence="11 12">
    <name type="scientific">Candidatus Edwardsbacteria bacterium GWF2_54_11</name>
    <dbReference type="NCBI Taxonomy" id="1817851"/>
    <lineage>
        <taxon>Bacteria</taxon>
        <taxon>Candidatus Edwardsiibacteriota</taxon>
    </lineage>
</organism>
<dbReference type="PANTHER" id="PTHR30372:SF4">
    <property type="entry name" value="LIPID-A-DISACCHARIDE SYNTHASE, MITOCHONDRIAL-RELATED"/>
    <property type="match status" value="1"/>
</dbReference>
<comment type="similarity">
    <text evidence="10">Belongs to the LpxB family.</text>
</comment>
<evidence type="ECO:0000313" key="11">
    <source>
        <dbReference type="EMBL" id="OGF09322.1"/>
    </source>
</evidence>
<evidence type="ECO:0000256" key="10">
    <source>
        <dbReference type="HAMAP-Rule" id="MF_00392"/>
    </source>
</evidence>
<comment type="pathway">
    <text evidence="10">Bacterial outer membrane biogenesis; LPS lipid A biosynthesis.</text>
</comment>
<name>A0A1F5R4C5_9BACT</name>
<evidence type="ECO:0000256" key="5">
    <source>
        <dbReference type="ARBA" id="ARBA00022556"/>
    </source>
</evidence>
<evidence type="ECO:0000256" key="2">
    <source>
        <dbReference type="ARBA" id="ARBA00012687"/>
    </source>
</evidence>
<comment type="function">
    <text evidence="1 10">Condensation of UDP-2,3-diacylglucosamine and 2,3-diacylglucosamine-1-phosphate to form lipid A disaccharide, a precursor of lipid A, a phosphorylated glycolipid that anchors the lipopolysaccharide to the outer membrane of the cell.</text>
</comment>
<evidence type="ECO:0000256" key="9">
    <source>
        <dbReference type="ARBA" id="ARBA00048975"/>
    </source>
</evidence>
<proteinExistence type="inferred from homology"/>
<dbReference type="Pfam" id="PF02684">
    <property type="entry name" value="LpxB"/>
    <property type="match status" value="1"/>
</dbReference>
<dbReference type="InterPro" id="IPR003835">
    <property type="entry name" value="Glyco_trans_19"/>
</dbReference>
<gene>
    <name evidence="10" type="primary">lpxB</name>
    <name evidence="11" type="ORF">A2024_08530</name>
</gene>
<comment type="catalytic activity">
    <reaction evidence="9 10">
        <text>a lipid X + a UDP-2-N,3-O-bis[(3R)-3-hydroxyacyl]-alpha-D-glucosamine = a lipid A disaccharide + UDP + H(+)</text>
        <dbReference type="Rhea" id="RHEA:67828"/>
        <dbReference type="ChEBI" id="CHEBI:15378"/>
        <dbReference type="ChEBI" id="CHEBI:58223"/>
        <dbReference type="ChEBI" id="CHEBI:137748"/>
        <dbReference type="ChEBI" id="CHEBI:176338"/>
        <dbReference type="ChEBI" id="CHEBI:176343"/>
        <dbReference type="EC" id="2.4.1.182"/>
    </reaction>
</comment>
<evidence type="ECO:0000313" key="12">
    <source>
        <dbReference type="Proteomes" id="UP000177230"/>
    </source>
</evidence>
<protein>
    <recommendedName>
        <fullName evidence="3 10">Lipid-A-disaccharide synthase</fullName>
        <ecNumber evidence="2 10">2.4.1.182</ecNumber>
    </recommendedName>
</protein>
<sequence>MTRIMIIAGETSGDLHGGMLVRELRKLDPGLEIYGIGGESMQAAGMELVYHIREFSFMGFVEVLAHLPFIRSVFKRLEELLVSRQPDLLVLIDYPGFNLRFAKIARKAGIEVVYYISPQVWAWGKRRVRLIRRLVKKMLVILPFEEKFYQRLKVPAKYVGNPLRDTVKPSLGKEEFCRQHGLNFNEALVGILPGSRRQEVEKILPAMLQACQLLHNEDQNIQFGLGLAPHIDRQYIKEQLDRCNINVALVENQAYDLMAHSRLVLVASGTATLETGLAGTPMIIIYRTNPLSFIIGKSLVKLPFIGLVNLVAGKKVVPEFLQWEARPGAIFLMAKMLLEDGPPRQAVINELARIPQLLGEPGAARRAAEEILECLTPPLIPPP</sequence>
<keyword evidence="7 10" id="KW-0808">Transferase</keyword>
<dbReference type="GO" id="GO:0009245">
    <property type="term" value="P:lipid A biosynthetic process"/>
    <property type="evidence" value="ECO:0007669"/>
    <property type="project" value="UniProtKB-UniRule"/>
</dbReference>
<comment type="caution">
    <text evidence="11">The sequence shown here is derived from an EMBL/GenBank/DDBJ whole genome shotgun (WGS) entry which is preliminary data.</text>
</comment>
<dbReference type="AlphaFoldDB" id="A0A1F5R4C5"/>